<accession>A0A1I7DCY8</accession>
<feature type="domain" description="YhcG N-terminal" evidence="2">
    <location>
        <begin position="16"/>
        <end position="89"/>
    </location>
</feature>
<dbReference type="STRING" id="305507.SAMN04489724_3901"/>
<keyword evidence="3" id="KW-0255">Endonuclease</keyword>
<reference evidence="4" key="1">
    <citation type="submission" date="2016-10" db="EMBL/GenBank/DDBJ databases">
        <authorList>
            <person name="Varghese N."/>
            <person name="Submissions S."/>
        </authorList>
    </citation>
    <scope>NUCLEOTIDE SEQUENCE [LARGE SCALE GENOMIC DNA]</scope>
    <source>
        <strain evidence="4">DSM 23445</strain>
    </source>
</reference>
<feature type="domain" description="YhcG PDDEXK nuclease" evidence="1">
    <location>
        <begin position="218"/>
        <end position="370"/>
    </location>
</feature>
<dbReference type="GO" id="GO:0004519">
    <property type="term" value="F:endonuclease activity"/>
    <property type="evidence" value="ECO:0007669"/>
    <property type="project" value="UniProtKB-KW"/>
</dbReference>
<dbReference type="GO" id="GO:0003676">
    <property type="term" value="F:nucleic acid binding"/>
    <property type="evidence" value="ECO:0007669"/>
    <property type="project" value="InterPro"/>
</dbReference>
<keyword evidence="3" id="KW-0540">Nuclease</keyword>
<dbReference type="Proteomes" id="UP000199673">
    <property type="component" value="Unassembled WGS sequence"/>
</dbReference>
<dbReference type="InterPro" id="IPR011856">
    <property type="entry name" value="tRNA_endonuc-like_dom_sf"/>
</dbReference>
<sequence length="380" mass="43547">MKDFENLLSQIGEIHLQMQSYASNSVNQALTVRNWIIGFYIVEFELEGKDRAVYGEGLIDQIVKRISSIKGLDRRSLFRFRTFYLYYPQVGYFLKEKANPFLPVIQQIEGLEKVGTLSPQLNSSQIVGTLSPQFQSDLLFPGGKLLSKLSYSHLELLLPITDQMKRTFYEIEAIKGTWSVRELKRNINSLLFERSGLASDPGKMNKVSQGNLPAVPTDIIKNIYAFDFLNLNGQEIIEESDLEQALINNLQDFILELGHGFCFEARQKRILIGENYYFIDLVFYHRVLKCHVLVELKIGSFDHGDLGQLNTYVNFFKQEISESSDNPPIGILLVAEKDNALVKYATGGMDPNLFIQQYLINLPTKEKFQNYLIRELSKLS</sequence>
<name>A0A1I7DCY8_9BACT</name>
<dbReference type="OrthoDB" id="9801263at2"/>
<protein>
    <submittedName>
        <fullName evidence="3">Predicted nuclease of restriction endonuclease-like (RecB) superfamily, DUF1016 family</fullName>
    </submittedName>
</protein>
<evidence type="ECO:0000313" key="3">
    <source>
        <dbReference type="EMBL" id="SFU09466.1"/>
    </source>
</evidence>
<feature type="domain" description="YhcG N-terminal" evidence="2">
    <location>
        <begin position="144"/>
        <end position="194"/>
    </location>
</feature>
<evidence type="ECO:0000313" key="4">
    <source>
        <dbReference type="Proteomes" id="UP000199673"/>
    </source>
</evidence>
<dbReference type="EMBL" id="FPBF01000006">
    <property type="protein sequence ID" value="SFU09466.1"/>
    <property type="molecule type" value="Genomic_DNA"/>
</dbReference>
<dbReference type="Pfam" id="PF06250">
    <property type="entry name" value="YhcG_C"/>
    <property type="match status" value="1"/>
</dbReference>
<evidence type="ECO:0000259" key="1">
    <source>
        <dbReference type="Pfam" id="PF06250"/>
    </source>
</evidence>
<dbReference type="AlphaFoldDB" id="A0A1I7DCY8"/>
<dbReference type="InterPro" id="IPR009362">
    <property type="entry name" value="YhcG_C"/>
</dbReference>
<keyword evidence="3" id="KW-0378">Hydrolase</keyword>
<organism evidence="3 4">
    <name type="scientific">Algoriphagus locisalis</name>
    <dbReference type="NCBI Taxonomy" id="305507"/>
    <lineage>
        <taxon>Bacteria</taxon>
        <taxon>Pseudomonadati</taxon>
        <taxon>Bacteroidota</taxon>
        <taxon>Cytophagia</taxon>
        <taxon>Cytophagales</taxon>
        <taxon>Cyclobacteriaceae</taxon>
        <taxon>Algoriphagus</taxon>
    </lineage>
</organism>
<dbReference type="RefSeq" id="WP_091696511.1">
    <property type="nucleotide sequence ID" value="NZ_FPBF01000006.1"/>
</dbReference>
<evidence type="ECO:0000259" key="2">
    <source>
        <dbReference type="Pfam" id="PF17761"/>
    </source>
</evidence>
<dbReference type="InterPro" id="IPR053148">
    <property type="entry name" value="PD-DEXK-like_domain"/>
</dbReference>
<dbReference type="PANTHER" id="PTHR30547:SF5">
    <property type="entry name" value="NUCLEASE YHCG-RELATED"/>
    <property type="match status" value="1"/>
</dbReference>
<keyword evidence="4" id="KW-1185">Reference proteome</keyword>
<gene>
    <name evidence="3" type="ORF">SAMN04489724_3901</name>
</gene>
<dbReference type="InterPro" id="IPR041527">
    <property type="entry name" value="YhcG_N"/>
</dbReference>
<dbReference type="Gene3D" id="3.40.1350.10">
    <property type="match status" value="1"/>
</dbReference>
<proteinExistence type="predicted"/>
<dbReference type="PANTHER" id="PTHR30547">
    <property type="entry name" value="UNCHARACTERIZED PROTEIN YHCG-RELATED"/>
    <property type="match status" value="1"/>
</dbReference>
<dbReference type="Pfam" id="PF17761">
    <property type="entry name" value="DUF1016_N"/>
    <property type="match status" value="2"/>
</dbReference>